<dbReference type="Proteomes" id="UP000256779">
    <property type="component" value="Unassembled WGS sequence"/>
</dbReference>
<dbReference type="Pfam" id="PF13177">
    <property type="entry name" value="DNA_pol3_delta2"/>
    <property type="match status" value="1"/>
</dbReference>
<dbReference type="PANTHER" id="PTHR11669">
    <property type="entry name" value="REPLICATION FACTOR C / DNA POLYMERASE III GAMMA-TAU SUBUNIT"/>
    <property type="match status" value="1"/>
</dbReference>
<dbReference type="PANTHER" id="PTHR11669:SF8">
    <property type="entry name" value="DNA POLYMERASE III SUBUNIT DELTA"/>
    <property type="match status" value="1"/>
</dbReference>
<dbReference type="OrthoDB" id="9811073at2"/>
<dbReference type="SUPFAM" id="SSF52540">
    <property type="entry name" value="P-loop containing nucleoside triphosphate hydrolases"/>
    <property type="match status" value="1"/>
</dbReference>
<name>A0A3D9L5Q7_MARFU</name>
<evidence type="ECO:0000313" key="2">
    <source>
        <dbReference type="Proteomes" id="UP000256779"/>
    </source>
</evidence>
<proteinExistence type="predicted"/>
<dbReference type="GO" id="GO:0006261">
    <property type="term" value="P:DNA-templated DNA replication"/>
    <property type="evidence" value="ECO:0007669"/>
    <property type="project" value="TreeGrafter"/>
</dbReference>
<comment type="caution">
    <text evidence="1">The sequence shown here is derived from an EMBL/GenBank/DDBJ whole genome shotgun (WGS) entry which is preliminary data.</text>
</comment>
<sequence length="374" mass="41900">MQFANVPGLESLKKSLVASYKNNHIAHAQLFNSAPGGGGLPLAIAFATFLLCENKQEEDSCGQCANCQKLERLVHPDVHFIYPKPSASKSSDYEKLQNETLKKWRTFAAEKPYANLDDWVSYNGYENKNLFISKEDSRNIIKTVSMKSFEGDFKILIIWYPETMHPAAANGILKVLEEPPTQTIYLLVSYAYDNLLATIKSRTQIFNVPPFQDDTIKSYLLGQGANDELADKVSRMAGGSMGRAIYEMDHAGSMAYESFRNWMQVCLKGDYTEMVKQTEAFASSPKPAQRNHLEFSIALIRDAILSKASDDALMRRDGAEGEFIKKFGGFATLEVLEGIYKNISTSLNHLHRNASPKITYLNLSLQCSKLLRSS</sequence>
<keyword evidence="2" id="KW-1185">Reference proteome</keyword>
<dbReference type="InterPro" id="IPR027417">
    <property type="entry name" value="P-loop_NTPase"/>
</dbReference>
<protein>
    <submittedName>
        <fullName evidence="1">DNA polymerase-3 subunit delta</fullName>
    </submittedName>
</protein>
<dbReference type="InterPro" id="IPR050238">
    <property type="entry name" value="DNA_Rep/Repair_Clamp_Loader"/>
</dbReference>
<reference evidence="1 2" key="1">
    <citation type="submission" date="2018-07" db="EMBL/GenBank/DDBJ databases">
        <title>Genomic Encyclopedia of Type Strains, Phase IV (KMG-IV): sequencing the most valuable type-strain genomes for metagenomic binning, comparative biology and taxonomic classification.</title>
        <authorList>
            <person name="Goeker M."/>
        </authorList>
    </citation>
    <scope>NUCLEOTIDE SEQUENCE [LARGE SCALE GENOMIC DNA]</scope>
    <source>
        <strain evidence="1 2">DSM 4134</strain>
    </source>
</reference>
<dbReference type="EMBL" id="QREG01000009">
    <property type="protein sequence ID" value="RED98923.1"/>
    <property type="molecule type" value="Genomic_DNA"/>
</dbReference>
<dbReference type="Gene3D" id="3.40.50.300">
    <property type="entry name" value="P-loop containing nucleotide triphosphate hydrolases"/>
    <property type="match status" value="1"/>
</dbReference>
<organism evidence="1 2">
    <name type="scientific">Marinoscillum furvescens DSM 4134</name>
    <dbReference type="NCBI Taxonomy" id="1122208"/>
    <lineage>
        <taxon>Bacteria</taxon>
        <taxon>Pseudomonadati</taxon>
        <taxon>Bacteroidota</taxon>
        <taxon>Cytophagia</taxon>
        <taxon>Cytophagales</taxon>
        <taxon>Reichenbachiellaceae</taxon>
        <taxon>Marinoscillum</taxon>
    </lineage>
</organism>
<evidence type="ECO:0000313" key="1">
    <source>
        <dbReference type="EMBL" id="RED98923.1"/>
    </source>
</evidence>
<dbReference type="RefSeq" id="WP_115868225.1">
    <property type="nucleotide sequence ID" value="NZ_QREG01000009.1"/>
</dbReference>
<accession>A0A3D9L5Q7</accession>
<dbReference type="AlphaFoldDB" id="A0A3D9L5Q7"/>
<gene>
    <name evidence="1" type="ORF">C7460_109115</name>
</gene>